<dbReference type="Proteomes" id="UP000298416">
    <property type="component" value="Unassembled WGS sequence"/>
</dbReference>
<comment type="caution">
    <text evidence="1">The sequence shown here is derived from an EMBL/GenBank/DDBJ whole genome shotgun (WGS) entry which is preliminary data.</text>
</comment>
<keyword evidence="2" id="KW-1185">Reference proteome</keyword>
<reference evidence="1" key="2">
    <citation type="submission" date="2020-08" db="EMBL/GenBank/DDBJ databases">
        <title>Plant Genome Project.</title>
        <authorList>
            <person name="Zhang R.-G."/>
        </authorList>
    </citation>
    <scope>NUCLEOTIDE SEQUENCE</scope>
    <source>
        <strain evidence="1">Huo1</strain>
        <tissue evidence="1">Leaf</tissue>
    </source>
</reference>
<organism evidence="1">
    <name type="scientific">Salvia splendens</name>
    <name type="common">Scarlet sage</name>
    <dbReference type="NCBI Taxonomy" id="180675"/>
    <lineage>
        <taxon>Eukaryota</taxon>
        <taxon>Viridiplantae</taxon>
        <taxon>Streptophyta</taxon>
        <taxon>Embryophyta</taxon>
        <taxon>Tracheophyta</taxon>
        <taxon>Spermatophyta</taxon>
        <taxon>Magnoliopsida</taxon>
        <taxon>eudicotyledons</taxon>
        <taxon>Gunneridae</taxon>
        <taxon>Pentapetalae</taxon>
        <taxon>asterids</taxon>
        <taxon>lamiids</taxon>
        <taxon>Lamiales</taxon>
        <taxon>Lamiaceae</taxon>
        <taxon>Nepetoideae</taxon>
        <taxon>Mentheae</taxon>
        <taxon>Salviinae</taxon>
        <taxon>Salvia</taxon>
        <taxon>Salvia subgen. Calosphace</taxon>
        <taxon>core Calosphace</taxon>
    </lineage>
</organism>
<sequence length="187" mass="21703">MDSKPKSQDEYLYHGIWMDELDNLILSCILREKQLHKFEGMIIPPEFLYEAEATVEEETCSHVNRDDVYNQLQFLERRYQTFKSLVEHPNTRFEPSSNKIFASEKTLMVILKHIQTMENQSSSCSRSIVLSDNTIDLNLDVDEGQGEEHESGYKHESQLLPHKLFGSLDNDLKISITTALTTPQQEH</sequence>
<dbReference type="AlphaFoldDB" id="A0A8X8WHS6"/>
<evidence type="ECO:0000313" key="2">
    <source>
        <dbReference type="Proteomes" id="UP000298416"/>
    </source>
</evidence>
<reference evidence="1" key="1">
    <citation type="submission" date="2018-01" db="EMBL/GenBank/DDBJ databases">
        <authorList>
            <person name="Mao J.F."/>
        </authorList>
    </citation>
    <scope>NUCLEOTIDE SEQUENCE</scope>
    <source>
        <strain evidence="1">Huo1</strain>
        <tissue evidence="1">Leaf</tissue>
    </source>
</reference>
<gene>
    <name evidence="1" type="ORF">SASPL_145566</name>
</gene>
<name>A0A8X8WHS6_SALSN</name>
<evidence type="ECO:0000313" key="1">
    <source>
        <dbReference type="EMBL" id="KAG6394975.1"/>
    </source>
</evidence>
<proteinExistence type="predicted"/>
<accession>A0A8X8WHS6</accession>
<dbReference type="EMBL" id="PNBA02000017">
    <property type="protein sequence ID" value="KAG6394975.1"/>
    <property type="molecule type" value="Genomic_DNA"/>
</dbReference>
<protein>
    <submittedName>
        <fullName evidence="1">Uncharacterized protein</fullName>
    </submittedName>
</protein>